<dbReference type="Proteomes" id="UP000234752">
    <property type="component" value="Chromosome eg_2"/>
</dbReference>
<dbReference type="AlphaFoldDB" id="A0A2K9NI40"/>
<proteinExistence type="predicted"/>
<sequence length="158" mass="18024">MDDLFDLEAVRTLASVVKEPDGAEHLMLSDGFRHLQLRVTDGTLLDGPVRLRCTLTGLLEIDRKVPSLRRLCMCCRLRRMPRSPYPPEPQAWRWIDKLRAVDAVGSGASQRDIAVALFGQRRVGAEWSRGSDCLRLRVQRLIREGRRMVRGGYRDLLA</sequence>
<dbReference type="OrthoDB" id="9800831at2"/>
<dbReference type="EMBL" id="CP025612">
    <property type="protein sequence ID" value="AUN32757.1"/>
    <property type="molecule type" value="Genomic_DNA"/>
</dbReference>
<feature type="domain" description="T6SS Transcription factor RovC-like DNA binding" evidence="1">
    <location>
        <begin position="67"/>
        <end position="157"/>
    </location>
</feature>
<name>A0A2K9NI40_9PROT</name>
<accession>A0A2K9NI40</accession>
<dbReference type="InterPro" id="IPR018754">
    <property type="entry name" value="RovC-like_DNA-bd"/>
</dbReference>
<evidence type="ECO:0000259" key="1">
    <source>
        <dbReference type="Pfam" id="PF10074"/>
    </source>
</evidence>
<gene>
    <name evidence="2" type="ORF">C0V82_20840</name>
</gene>
<keyword evidence="3" id="KW-1185">Reference proteome</keyword>
<reference evidence="2 3" key="1">
    <citation type="submission" date="2017-12" db="EMBL/GenBank/DDBJ databases">
        <title>Genomes of bacteria within cyanobacterial aggregates.</title>
        <authorList>
            <person name="Cai H."/>
        </authorList>
    </citation>
    <scope>NUCLEOTIDE SEQUENCE [LARGE SCALE GENOMIC DNA]</scope>
    <source>
        <strain evidence="2 3">TH16</strain>
    </source>
</reference>
<protein>
    <recommendedName>
        <fullName evidence="1">T6SS Transcription factor RovC-like DNA binding domain-containing protein</fullName>
    </recommendedName>
</protein>
<evidence type="ECO:0000313" key="3">
    <source>
        <dbReference type="Proteomes" id="UP000234752"/>
    </source>
</evidence>
<evidence type="ECO:0000313" key="2">
    <source>
        <dbReference type="EMBL" id="AUN32757.1"/>
    </source>
</evidence>
<dbReference type="KEGG" id="ncb:C0V82_20840"/>
<organism evidence="2 3">
    <name type="scientific">Niveispirillum cyanobacteriorum</name>
    <dbReference type="NCBI Taxonomy" id="1612173"/>
    <lineage>
        <taxon>Bacteria</taxon>
        <taxon>Pseudomonadati</taxon>
        <taxon>Pseudomonadota</taxon>
        <taxon>Alphaproteobacteria</taxon>
        <taxon>Rhodospirillales</taxon>
        <taxon>Azospirillaceae</taxon>
        <taxon>Niveispirillum</taxon>
    </lineage>
</organism>
<dbReference type="Pfam" id="PF10074">
    <property type="entry name" value="RovC_DNA-bd"/>
    <property type="match status" value="1"/>
</dbReference>
<dbReference type="RefSeq" id="WP_102114289.1">
    <property type="nucleotide sequence ID" value="NZ_BMGN01000010.1"/>
</dbReference>